<reference evidence="1 2" key="1">
    <citation type="submission" date="2017-04" db="EMBL/GenBank/DDBJ databases">
        <title>Complete genome sequence of Flavobacterium kingsejong AJ004.</title>
        <authorList>
            <person name="Lee P.C."/>
        </authorList>
    </citation>
    <scope>NUCLEOTIDE SEQUENCE [LARGE SCALE GENOMIC DNA]</scope>
    <source>
        <strain evidence="1 2">AJ004</strain>
    </source>
</reference>
<evidence type="ECO:0000313" key="2">
    <source>
        <dbReference type="Proteomes" id="UP000244677"/>
    </source>
</evidence>
<gene>
    <name evidence="1" type="ORF">FK004_19195</name>
</gene>
<dbReference type="EMBL" id="CP020919">
    <property type="protein sequence ID" value="AWG27190.1"/>
    <property type="molecule type" value="Genomic_DNA"/>
</dbReference>
<dbReference type="Proteomes" id="UP000244677">
    <property type="component" value="Chromosome"/>
</dbReference>
<dbReference type="KEGG" id="fki:FK004_19195"/>
<dbReference type="AlphaFoldDB" id="A0A2S1LTV8"/>
<name>A0A2S1LTV8_9FLAO</name>
<sequence>MKIFNPNILSNIIVIIPRNPADYVNVIIREEITNTETIFENITSSYSHGYLTFELEIITKEGRSYEITVNDTSGKLLWRGKGYSTAQTDLENYKLTKR</sequence>
<protein>
    <submittedName>
        <fullName evidence="1">Uncharacterized protein</fullName>
    </submittedName>
</protein>
<evidence type="ECO:0000313" key="1">
    <source>
        <dbReference type="EMBL" id="AWG27190.1"/>
    </source>
</evidence>
<organism evidence="1 2">
    <name type="scientific">Flavobacterium kingsejongi</name>
    <dbReference type="NCBI Taxonomy" id="1678728"/>
    <lineage>
        <taxon>Bacteria</taxon>
        <taxon>Pseudomonadati</taxon>
        <taxon>Bacteroidota</taxon>
        <taxon>Flavobacteriia</taxon>
        <taxon>Flavobacteriales</taxon>
        <taxon>Flavobacteriaceae</taxon>
        <taxon>Flavobacterium</taxon>
    </lineage>
</organism>
<accession>A0A2S1LTV8</accession>
<keyword evidence="2" id="KW-1185">Reference proteome</keyword>
<proteinExistence type="predicted"/>